<accession>U9UZX2</accession>
<proteinExistence type="predicted"/>
<evidence type="ECO:0000313" key="1">
    <source>
        <dbReference type="EMBL" id="ESA24113.1"/>
    </source>
</evidence>
<name>U9UZX2_RHIID</name>
<sequence length="65" mass="7651">MSRPGQRYEVNYLFRLAGTFTYCNMRIFTCQHVLEKNIANMYFVKSTSLFFGKNFPDIVLRISGD</sequence>
<gene>
    <name evidence="1" type="ORF">GLOINDRAFT_101861</name>
</gene>
<reference evidence="1" key="1">
    <citation type="submission" date="2013-07" db="EMBL/GenBank/DDBJ databases">
        <title>The genome of an arbuscular mycorrhizal fungus provides insights into the evolution of the oldest plant symbiosis.</title>
        <authorList>
            <consortium name="DOE Joint Genome Institute"/>
            <person name="Tisserant E."/>
            <person name="Malbreil M."/>
            <person name="Kuo A."/>
            <person name="Kohler A."/>
            <person name="Symeonidi A."/>
            <person name="Balestrini R."/>
            <person name="Charron P."/>
            <person name="Duensing N."/>
            <person name="Frei-dit-Frey N."/>
            <person name="Gianinazzi-Pearson V."/>
            <person name="Gilbert B."/>
            <person name="Handa Y."/>
            <person name="Hijri M."/>
            <person name="Kaul R."/>
            <person name="Kawaguchi M."/>
            <person name="Krajinski F."/>
            <person name="Lammers P."/>
            <person name="Lapierre D."/>
            <person name="Masclaux F.G."/>
            <person name="Murat C."/>
            <person name="Morin E."/>
            <person name="Ndikumana S."/>
            <person name="Pagni M."/>
            <person name="Petitpierre D."/>
            <person name="Requena N."/>
            <person name="Rosikiewicz P."/>
            <person name="Riley R."/>
            <person name="Saito K."/>
            <person name="San Clemente H."/>
            <person name="Shapiro H."/>
            <person name="van Tuinen D."/>
            <person name="Becard G."/>
            <person name="Bonfante P."/>
            <person name="Paszkowski U."/>
            <person name="Shachar-Hill Y."/>
            <person name="Young J.P."/>
            <person name="Sanders I.R."/>
            <person name="Henrissat B."/>
            <person name="Rensing S.A."/>
            <person name="Grigoriev I.V."/>
            <person name="Corradi N."/>
            <person name="Roux C."/>
            <person name="Martin F."/>
        </authorList>
    </citation>
    <scope>NUCLEOTIDE SEQUENCE</scope>
    <source>
        <strain evidence="1">DAOM 197198</strain>
    </source>
</reference>
<protein>
    <submittedName>
        <fullName evidence="1">Uncharacterized protein</fullName>
    </submittedName>
</protein>
<organism evidence="1">
    <name type="scientific">Rhizophagus irregularis (strain DAOM 181602 / DAOM 197198 / MUCL 43194)</name>
    <name type="common">Arbuscular mycorrhizal fungus</name>
    <name type="synonym">Glomus intraradices</name>
    <dbReference type="NCBI Taxonomy" id="747089"/>
    <lineage>
        <taxon>Eukaryota</taxon>
        <taxon>Fungi</taxon>
        <taxon>Fungi incertae sedis</taxon>
        <taxon>Mucoromycota</taxon>
        <taxon>Glomeromycotina</taxon>
        <taxon>Glomeromycetes</taxon>
        <taxon>Glomerales</taxon>
        <taxon>Glomeraceae</taxon>
        <taxon>Rhizophagus</taxon>
    </lineage>
</organism>
<dbReference type="AlphaFoldDB" id="U9UZX2"/>
<dbReference type="HOGENOM" id="CLU_2850793_0_0_1"/>
<dbReference type="EMBL" id="KI274214">
    <property type="protein sequence ID" value="ESA24113.1"/>
    <property type="molecule type" value="Genomic_DNA"/>
</dbReference>